<keyword evidence="2" id="KW-1133">Transmembrane helix</keyword>
<evidence type="ECO:0008006" key="5">
    <source>
        <dbReference type="Google" id="ProtNLM"/>
    </source>
</evidence>
<reference evidence="4" key="1">
    <citation type="submission" date="2023-07" db="EMBL/GenBank/DDBJ databases">
        <title>30 novel species of actinomycetes from the DSMZ collection.</title>
        <authorList>
            <person name="Nouioui I."/>
        </authorList>
    </citation>
    <scope>NUCLEOTIDE SEQUENCE [LARGE SCALE GENOMIC DNA]</scope>
    <source>
        <strain evidence="4">DSM 42041</strain>
    </source>
</reference>
<evidence type="ECO:0000313" key="4">
    <source>
        <dbReference type="Proteomes" id="UP001183414"/>
    </source>
</evidence>
<keyword evidence="2" id="KW-0812">Transmembrane</keyword>
<dbReference type="RefSeq" id="WP_311674275.1">
    <property type="nucleotide sequence ID" value="NZ_JAVREQ010000015.1"/>
</dbReference>
<organism evidence="3 4">
    <name type="scientific">Streptomyces hazeniae</name>
    <dbReference type="NCBI Taxonomy" id="3075538"/>
    <lineage>
        <taxon>Bacteria</taxon>
        <taxon>Bacillati</taxon>
        <taxon>Actinomycetota</taxon>
        <taxon>Actinomycetes</taxon>
        <taxon>Kitasatosporales</taxon>
        <taxon>Streptomycetaceae</taxon>
        <taxon>Streptomyces</taxon>
    </lineage>
</organism>
<evidence type="ECO:0000313" key="3">
    <source>
        <dbReference type="EMBL" id="MDT0380526.1"/>
    </source>
</evidence>
<dbReference type="Proteomes" id="UP001183414">
    <property type="component" value="Unassembled WGS sequence"/>
</dbReference>
<sequence length="222" mass="23262">MADFDVSVSGLPAVVRAGSTTEPFTVTLDNTEGADATRVQFGLAVAFRDGLYASDWLAAQRHVVVQYFDWGAGTWQDASSGGGVYAYTDVEAGHTYEMRLRLRLAPDTPPGAAGALAFSTRWVSDGPPGSPLCRQDDEWYRFEITSTHAAATTAEVRPQGGRAPAVLRPASRTDAGTEAALPDGALAETGAGQGLPLVALASLTAVALGATALRLAARRRRL</sequence>
<protein>
    <recommendedName>
        <fullName evidence="5">Gram-positive cocci surface proteins LPxTG domain-containing protein</fullName>
    </recommendedName>
</protein>
<gene>
    <name evidence="3" type="ORF">RM572_17370</name>
</gene>
<evidence type="ECO:0000256" key="2">
    <source>
        <dbReference type="SAM" id="Phobius"/>
    </source>
</evidence>
<evidence type="ECO:0000256" key="1">
    <source>
        <dbReference type="SAM" id="MobiDB-lite"/>
    </source>
</evidence>
<feature type="region of interest" description="Disordered" evidence="1">
    <location>
        <begin position="156"/>
        <end position="177"/>
    </location>
</feature>
<keyword evidence="2" id="KW-0472">Membrane</keyword>
<dbReference type="EMBL" id="JAVREQ010000015">
    <property type="protein sequence ID" value="MDT0380526.1"/>
    <property type="molecule type" value="Genomic_DNA"/>
</dbReference>
<keyword evidence="4" id="KW-1185">Reference proteome</keyword>
<proteinExistence type="predicted"/>
<comment type="caution">
    <text evidence="3">The sequence shown here is derived from an EMBL/GenBank/DDBJ whole genome shotgun (WGS) entry which is preliminary data.</text>
</comment>
<accession>A0ABU2NV77</accession>
<name>A0ABU2NV77_9ACTN</name>
<feature type="transmembrane region" description="Helical" evidence="2">
    <location>
        <begin position="195"/>
        <end position="217"/>
    </location>
</feature>